<accession>A0A284QYI4</accession>
<dbReference type="OMA" id="VPAMYAT"/>
<proteinExistence type="predicted"/>
<name>A0A284QYI4_ARMOS</name>
<dbReference type="Proteomes" id="UP000219338">
    <property type="component" value="Unassembled WGS sequence"/>
</dbReference>
<gene>
    <name evidence="2" type="ORF">ARMOST_04856</name>
</gene>
<keyword evidence="3" id="KW-1185">Reference proteome</keyword>
<evidence type="ECO:0000256" key="1">
    <source>
        <dbReference type="SAM" id="MobiDB-lite"/>
    </source>
</evidence>
<reference evidence="3" key="1">
    <citation type="journal article" date="2017" name="Nat. Ecol. Evol.">
        <title>Genome expansion and lineage-specific genetic innovations in the forest pathogenic fungi Armillaria.</title>
        <authorList>
            <person name="Sipos G."/>
            <person name="Prasanna A.N."/>
            <person name="Walter M.C."/>
            <person name="O'Connor E."/>
            <person name="Balint B."/>
            <person name="Krizsan K."/>
            <person name="Kiss B."/>
            <person name="Hess J."/>
            <person name="Varga T."/>
            <person name="Slot J."/>
            <person name="Riley R."/>
            <person name="Boka B."/>
            <person name="Rigling D."/>
            <person name="Barry K."/>
            <person name="Lee J."/>
            <person name="Mihaltcheva S."/>
            <person name="LaButti K."/>
            <person name="Lipzen A."/>
            <person name="Waldron R."/>
            <person name="Moloney N.M."/>
            <person name="Sperisen C."/>
            <person name="Kredics L."/>
            <person name="Vagvoelgyi C."/>
            <person name="Patrignani A."/>
            <person name="Fitzpatrick D."/>
            <person name="Nagy I."/>
            <person name="Doyle S."/>
            <person name="Anderson J.B."/>
            <person name="Grigoriev I.V."/>
            <person name="Gueldener U."/>
            <person name="Muensterkoetter M."/>
            <person name="Nagy L.G."/>
        </authorList>
    </citation>
    <scope>NUCLEOTIDE SEQUENCE [LARGE SCALE GENOMIC DNA]</scope>
    <source>
        <strain evidence="3">C18/9</strain>
    </source>
</reference>
<evidence type="ECO:0000313" key="2">
    <source>
        <dbReference type="EMBL" id="SJL01534.1"/>
    </source>
</evidence>
<protein>
    <submittedName>
        <fullName evidence="2">Uncharacterized protein</fullName>
    </submittedName>
</protein>
<evidence type="ECO:0000313" key="3">
    <source>
        <dbReference type="Proteomes" id="UP000219338"/>
    </source>
</evidence>
<feature type="compositionally biased region" description="Low complexity" evidence="1">
    <location>
        <begin position="69"/>
        <end position="87"/>
    </location>
</feature>
<feature type="region of interest" description="Disordered" evidence="1">
    <location>
        <begin position="55"/>
        <end position="130"/>
    </location>
</feature>
<dbReference type="EMBL" id="FUEG01000003">
    <property type="protein sequence ID" value="SJL01534.1"/>
    <property type="molecule type" value="Genomic_DNA"/>
</dbReference>
<feature type="compositionally biased region" description="Polar residues" evidence="1">
    <location>
        <begin position="106"/>
        <end position="130"/>
    </location>
</feature>
<dbReference type="OrthoDB" id="21617at2759"/>
<dbReference type="AlphaFoldDB" id="A0A284QYI4"/>
<organism evidence="2 3">
    <name type="scientific">Armillaria ostoyae</name>
    <name type="common">Armillaria root rot fungus</name>
    <dbReference type="NCBI Taxonomy" id="47428"/>
    <lineage>
        <taxon>Eukaryota</taxon>
        <taxon>Fungi</taxon>
        <taxon>Dikarya</taxon>
        <taxon>Basidiomycota</taxon>
        <taxon>Agaricomycotina</taxon>
        <taxon>Agaricomycetes</taxon>
        <taxon>Agaricomycetidae</taxon>
        <taxon>Agaricales</taxon>
        <taxon>Marasmiineae</taxon>
        <taxon>Physalacriaceae</taxon>
        <taxon>Armillaria</taxon>
    </lineage>
</organism>
<sequence length="269" mass="30055">MNFNGTNINVSLVSFQVWHDTNDYQDPAGVKALLDSLQASQAWQQAVAISAENKDVPKATPQAVVETPSSSSSASNSVASLLAQLQRPPQPPAQEPYISIDGTRVNPKQNLKRNTSPAVSSSAEDTRSSTFQQALPHLAQLSQDTKFIEKIVKIKKEQDVLERQLWEERGRIQSKYDEKVKNARTRANVIGSDISKHEADMLCNAYRRELQRFDTERALPLWDNLVREQQERLGQAGVPAMYATALATDRERQQRIIQVLEGLIGTGFE</sequence>